<protein>
    <submittedName>
        <fullName evidence="1">Gfo/Idh/MocA family oxidoreductase</fullName>
    </submittedName>
</protein>
<sequence>TRGMIKLATGVGLWISEGGKYRLVEAPQTVLPFVLQYRELLESIQHDIEPACSGEYARSVIRIVQALYESDRAAEEIHPDK</sequence>
<evidence type="ECO:0000313" key="1">
    <source>
        <dbReference type="EMBL" id="MBW7461286.1"/>
    </source>
</evidence>
<dbReference type="Gene3D" id="3.30.360.10">
    <property type="entry name" value="Dihydrodipicolinate Reductase, domain 2"/>
    <property type="match status" value="1"/>
</dbReference>
<dbReference type="Proteomes" id="UP001519887">
    <property type="component" value="Unassembled WGS sequence"/>
</dbReference>
<name>A0ABS7CK31_9BACL</name>
<evidence type="ECO:0000313" key="2">
    <source>
        <dbReference type="Proteomes" id="UP001519887"/>
    </source>
</evidence>
<accession>A0ABS7CK31</accession>
<proteinExistence type="predicted"/>
<dbReference type="EMBL" id="JAHZIK010002826">
    <property type="protein sequence ID" value="MBW7461286.1"/>
    <property type="molecule type" value="Genomic_DNA"/>
</dbReference>
<organism evidence="1 2">
    <name type="scientific">Paenibacillus sepulcri</name>
    <dbReference type="NCBI Taxonomy" id="359917"/>
    <lineage>
        <taxon>Bacteria</taxon>
        <taxon>Bacillati</taxon>
        <taxon>Bacillota</taxon>
        <taxon>Bacilli</taxon>
        <taxon>Bacillales</taxon>
        <taxon>Paenibacillaceae</taxon>
        <taxon>Paenibacillus</taxon>
    </lineage>
</organism>
<gene>
    <name evidence="1" type="ORF">K0U00_45240</name>
</gene>
<reference evidence="1 2" key="1">
    <citation type="submission" date="2021-07" db="EMBL/GenBank/DDBJ databases">
        <title>Paenibacillus radiodurans sp. nov., isolated from the southeastern edge of Tengger Desert.</title>
        <authorList>
            <person name="Zhang G."/>
        </authorList>
    </citation>
    <scope>NUCLEOTIDE SEQUENCE [LARGE SCALE GENOMIC DNA]</scope>
    <source>
        <strain evidence="1 2">CCM 7311</strain>
    </source>
</reference>
<comment type="caution">
    <text evidence="1">The sequence shown here is derived from an EMBL/GenBank/DDBJ whole genome shotgun (WGS) entry which is preliminary data.</text>
</comment>
<feature type="non-terminal residue" evidence="1">
    <location>
        <position position="1"/>
    </location>
</feature>
<keyword evidence="2" id="KW-1185">Reference proteome</keyword>